<dbReference type="InterPro" id="IPR002156">
    <property type="entry name" value="RNaseH_domain"/>
</dbReference>
<dbReference type="OrthoDB" id="8058536at2759"/>
<dbReference type="PANTHER" id="PTHR33481">
    <property type="entry name" value="REVERSE TRANSCRIPTASE"/>
    <property type="match status" value="1"/>
</dbReference>
<dbReference type="PROSITE" id="PS50879">
    <property type="entry name" value="RNASE_H_1"/>
    <property type="match status" value="1"/>
</dbReference>
<dbReference type="InterPro" id="IPR036397">
    <property type="entry name" value="RNaseH_sf"/>
</dbReference>
<gene>
    <name evidence="2" type="primary">jg20702</name>
    <name evidence="2" type="ORF">PAEG_LOCUS8370</name>
</gene>
<keyword evidence="3" id="KW-1185">Reference proteome</keyword>
<evidence type="ECO:0000313" key="2">
    <source>
        <dbReference type="EMBL" id="CAH2228573.1"/>
    </source>
</evidence>
<evidence type="ECO:0000259" key="1">
    <source>
        <dbReference type="PROSITE" id="PS50879"/>
    </source>
</evidence>
<dbReference type="GO" id="GO:0004523">
    <property type="term" value="F:RNA-DNA hybrid ribonuclease activity"/>
    <property type="evidence" value="ECO:0007669"/>
    <property type="project" value="InterPro"/>
</dbReference>
<proteinExistence type="predicted"/>
<reference evidence="2" key="1">
    <citation type="submission" date="2022-03" db="EMBL/GenBank/DDBJ databases">
        <authorList>
            <person name="Lindestad O."/>
        </authorList>
    </citation>
    <scope>NUCLEOTIDE SEQUENCE</scope>
</reference>
<dbReference type="SUPFAM" id="SSF53098">
    <property type="entry name" value="Ribonuclease H-like"/>
    <property type="match status" value="1"/>
</dbReference>
<dbReference type="EMBL" id="CAKXAJ010024253">
    <property type="protein sequence ID" value="CAH2228573.1"/>
    <property type="molecule type" value="Genomic_DNA"/>
</dbReference>
<dbReference type="CDD" id="cd01650">
    <property type="entry name" value="RT_nLTR_like"/>
    <property type="match status" value="1"/>
</dbReference>
<dbReference type="InterPro" id="IPR000477">
    <property type="entry name" value="RT_dom"/>
</dbReference>
<dbReference type="AlphaFoldDB" id="A0A8S4QZV3"/>
<dbReference type="PANTHER" id="PTHR33481:SF1">
    <property type="entry name" value="ENDONUCLEASE_EXONUCLEASE_PHOSPHATASE DOMAIN-CONTAINING PROTEIN-RELATED"/>
    <property type="match status" value="1"/>
</dbReference>
<dbReference type="CDD" id="cd09276">
    <property type="entry name" value="Rnase_HI_RT_non_LTR"/>
    <property type="match status" value="1"/>
</dbReference>
<dbReference type="Pfam" id="PF00078">
    <property type="entry name" value="RVT_1"/>
    <property type="match status" value="1"/>
</dbReference>
<comment type="caution">
    <text evidence="2">The sequence shown here is derived from an EMBL/GenBank/DDBJ whole genome shotgun (WGS) entry which is preliminary data.</text>
</comment>
<accession>A0A8S4QZV3</accession>
<dbReference type="InterPro" id="IPR012337">
    <property type="entry name" value="RNaseH-like_sf"/>
</dbReference>
<evidence type="ECO:0000313" key="3">
    <source>
        <dbReference type="Proteomes" id="UP000838756"/>
    </source>
</evidence>
<dbReference type="Gene3D" id="3.30.420.10">
    <property type="entry name" value="Ribonuclease H-like superfamily/Ribonuclease H"/>
    <property type="match status" value="1"/>
</dbReference>
<sequence>MVNRFLETGIVPDPWKSQIIIPIRKPCKDPLDCNSYRPIALSSTLAKIMEHLIKNRLEWIIESRGLLAKTQFGFRKGLGTIDSLAIISTDIRIALARREYLVAVFLDVAAAYDNVLLPYADDIAIYSSSNSMDEISVSLNTALYYLGQWLSNHGLSLSTAKCKTVIFTRKRQIAQPIIVYEDQQIPLACKFKFLGVFLDSRLNGIAHIDYILKKCEKNINILRALSGVWWGSHPFSQKLLYNAIVRSHLDYGLFVLDPINKLAFNKLNKIQFKCLRLILGAMKSSPTNVLQVECVDPPILIRSQYLCDCFISKVLQLSSHPLLDRLNELSEVLGSNQEPTCLLKSFFKFTRLPHPIKSYPKLPLFSTSFAGLTFTPVITNLGLDKQTVGANTKFNQIINQNWSDYLTVFTDASKLSNDGCVGAACWIPKYSISLKFKCTPKSSVFTGEAIAILEAILFVESHNIKQSIILTDSLSCIQALQANPFRSKALISIIFQIREVLCSCQQKGLSVTLAWIPGHMGIKGNETVDVCAKLAIEMGSLVHFKNFPQDLRSLAKTHLRDSWNVVWTESKTTKGKFYSSVQPDIPRKPWFFMFRNMNRWVSSTISRLRIGHACTPVHLSKLRIRDHSMCECGLDEGSVAHILFSCPKLLHKLYDVLPPSIPRPLNVQSFLMLVFSRYVEFVCKFIQCNKIKF</sequence>
<protein>
    <submittedName>
        <fullName evidence="2">Jg20702 protein</fullName>
    </submittedName>
</protein>
<organism evidence="2 3">
    <name type="scientific">Pararge aegeria aegeria</name>
    <dbReference type="NCBI Taxonomy" id="348720"/>
    <lineage>
        <taxon>Eukaryota</taxon>
        <taxon>Metazoa</taxon>
        <taxon>Ecdysozoa</taxon>
        <taxon>Arthropoda</taxon>
        <taxon>Hexapoda</taxon>
        <taxon>Insecta</taxon>
        <taxon>Pterygota</taxon>
        <taxon>Neoptera</taxon>
        <taxon>Endopterygota</taxon>
        <taxon>Lepidoptera</taxon>
        <taxon>Glossata</taxon>
        <taxon>Ditrysia</taxon>
        <taxon>Papilionoidea</taxon>
        <taxon>Nymphalidae</taxon>
        <taxon>Satyrinae</taxon>
        <taxon>Satyrini</taxon>
        <taxon>Parargina</taxon>
        <taxon>Pararge</taxon>
    </lineage>
</organism>
<dbReference type="Pfam" id="PF00075">
    <property type="entry name" value="RNase_H"/>
    <property type="match status" value="1"/>
</dbReference>
<name>A0A8S4QZV3_9NEOP</name>
<dbReference type="GO" id="GO:0003676">
    <property type="term" value="F:nucleic acid binding"/>
    <property type="evidence" value="ECO:0007669"/>
    <property type="project" value="InterPro"/>
</dbReference>
<dbReference type="Proteomes" id="UP000838756">
    <property type="component" value="Unassembled WGS sequence"/>
</dbReference>
<feature type="domain" description="RNase H type-1" evidence="1">
    <location>
        <begin position="402"/>
        <end position="537"/>
    </location>
</feature>